<feature type="region of interest" description="Disordered" evidence="1">
    <location>
        <begin position="1"/>
        <end position="24"/>
    </location>
</feature>
<dbReference type="PANTHER" id="PTHR34807:SF16">
    <property type="entry name" value="OS09G0421500 PROTEIN"/>
    <property type="match status" value="1"/>
</dbReference>
<comment type="caution">
    <text evidence="2">The sequence shown here is derived from an EMBL/GenBank/DDBJ whole genome shotgun (WGS) entry which is preliminary data.</text>
</comment>
<reference evidence="2" key="2">
    <citation type="submission" date="2021-02" db="EMBL/GenBank/DDBJ databases">
        <authorList>
            <person name="Kimball J.A."/>
            <person name="Haas M.W."/>
            <person name="Macchietto M."/>
            <person name="Kono T."/>
            <person name="Duquette J."/>
            <person name="Shao M."/>
        </authorList>
    </citation>
    <scope>NUCLEOTIDE SEQUENCE</scope>
    <source>
        <tissue evidence="2">Fresh leaf tissue</tissue>
    </source>
</reference>
<feature type="region of interest" description="Disordered" evidence="1">
    <location>
        <begin position="81"/>
        <end position="103"/>
    </location>
</feature>
<accession>A0A8J5V9Y4</accession>
<name>A0A8J5V9Y4_ZIZPA</name>
<dbReference type="Proteomes" id="UP000729402">
    <property type="component" value="Unassembled WGS sequence"/>
</dbReference>
<feature type="compositionally biased region" description="Basic residues" evidence="1">
    <location>
        <begin position="11"/>
        <end position="20"/>
    </location>
</feature>
<proteinExistence type="predicted"/>
<evidence type="ECO:0000256" key="1">
    <source>
        <dbReference type="SAM" id="MobiDB-lite"/>
    </source>
</evidence>
<reference evidence="2" key="1">
    <citation type="journal article" date="2021" name="bioRxiv">
        <title>Whole Genome Assembly and Annotation of Northern Wild Rice, Zizania palustris L., Supports a Whole Genome Duplication in the Zizania Genus.</title>
        <authorList>
            <person name="Haas M."/>
            <person name="Kono T."/>
            <person name="Macchietto M."/>
            <person name="Millas R."/>
            <person name="McGilp L."/>
            <person name="Shao M."/>
            <person name="Duquette J."/>
            <person name="Hirsch C.N."/>
            <person name="Kimball J."/>
        </authorList>
    </citation>
    <scope>NUCLEOTIDE SEQUENCE</scope>
    <source>
        <tissue evidence="2">Fresh leaf tissue</tissue>
    </source>
</reference>
<organism evidence="2 3">
    <name type="scientific">Zizania palustris</name>
    <name type="common">Northern wild rice</name>
    <dbReference type="NCBI Taxonomy" id="103762"/>
    <lineage>
        <taxon>Eukaryota</taxon>
        <taxon>Viridiplantae</taxon>
        <taxon>Streptophyta</taxon>
        <taxon>Embryophyta</taxon>
        <taxon>Tracheophyta</taxon>
        <taxon>Spermatophyta</taxon>
        <taxon>Magnoliopsida</taxon>
        <taxon>Liliopsida</taxon>
        <taxon>Poales</taxon>
        <taxon>Poaceae</taxon>
        <taxon>BOP clade</taxon>
        <taxon>Oryzoideae</taxon>
        <taxon>Oryzeae</taxon>
        <taxon>Zizaniinae</taxon>
        <taxon>Zizania</taxon>
    </lineage>
</organism>
<dbReference type="AlphaFoldDB" id="A0A8J5V9Y4"/>
<evidence type="ECO:0000313" key="2">
    <source>
        <dbReference type="EMBL" id="KAG8056790.1"/>
    </source>
</evidence>
<feature type="compositionally biased region" description="Basic and acidic residues" evidence="1">
    <location>
        <begin position="1"/>
        <end position="10"/>
    </location>
</feature>
<evidence type="ECO:0000313" key="3">
    <source>
        <dbReference type="Proteomes" id="UP000729402"/>
    </source>
</evidence>
<dbReference type="EMBL" id="JAAALK010000287">
    <property type="protein sequence ID" value="KAG8056790.1"/>
    <property type="molecule type" value="Genomic_DNA"/>
</dbReference>
<dbReference type="OrthoDB" id="993453at2759"/>
<keyword evidence="3" id="KW-1185">Reference proteome</keyword>
<gene>
    <name evidence="2" type="ORF">GUJ93_ZPchr0002g25255</name>
</gene>
<sequence length="340" mass="37649">MMGGDREARLVRKKGQKRPLRPAETAEVFAAGGGAMMDGDGEVRLVRRKGNKRPPPAAERVVVSAGGGAMVDDDGEVRLVRKKGNKWPPPPAERVVVSADGGAMMDGDGEVRLVRKKGNKMPPPAAVERVVVAAGGDAMMDGDGEVRLVRKKGNKMPPPRPPQDREVVAAGRDRDRFDALRRDYHDLLKDTEVKKRRLESINRQNLRLLAEVKFLQKKFNSFKKDESQQTHYQLKKQVLQVPSHVGSANASAYHGVTTEVPSTSKRTDLDLNQYYVTNDELADCPRHKNHLELKNPDQAGVDEDIMIADVNLSACRDKGNSPVSDDKRSITWRDRVALKA</sequence>
<protein>
    <submittedName>
        <fullName evidence="2">Uncharacterized protein</fullName>
    </submittedName>
</protein>
<dbReference type="PANTHER" id="PTHR34807">
    <property type="entry name" value="OS08G0270800 PROTEIN"/>
    <property type="match status" value="1"/>
</dbReference>